<protein>
    <recommendedName>
        <fullName evidence="4">Gustatory receptor</fullName>
    </recommendedName>
</protein>
<evidence type="ECO:0008006" key="4">
    <source>
        <dbReference type="Google" id="ProtNLM"/>
    </source>
</evidence>
<gene>
    <name evidence="2" type="ORF">ODALV1_LOCUS14560</name>
</gene>
<comment type="caution">
    <text evidence="2">The sequence shown here is derived from an EMBL/GenBank/DDBJ whole genome shotgun (WGS) entry which is preliminary data.</text>
</comment>
<keyword evidence="3" id="KW-1185">Reference proteome</keyword>
<accession>A0ABP1QWQ1</accession>
<feature type="transmembrane region" description="Helical" evidence="1">
    <location>
        <begin position="59"/>
        <end position="83"/>
    </location>
</feature>
<feature type="transmembrane region" description="Helical" evidence="1">
    <location>
        <begin position="247"/>
        <end position="280"/>
    </location>
</feature>
<dbReference type="Proteomes" id="UP001642540">
    <property type="component" value="Unassembled WGS sequence"/>
</dbReference>
<organism evidence="2 3">
    <name type="scientific">Orchesella dallaii</name>
    <dbReference type="NCBI Taxonomy" id="48710"/>
    <lineage>
        <taxon>Eukaryota</taxon>
        <taxon>Metazoa</taxon>
        <taxon>Ecdysozoa</taxon>
        <taxon>Arthropoda</taxon>
        <taxon>Hexapoda</taxon>
        <taxon>Collembola</taxon>
        <taxon>Entomobryomorpha</taxon>
        <taxon>Entomobryoidea</taxon>
        <taxon>Orchesellidae</taxon>
        <taxon>Orchesellinae</taxon>
        <taxon>Orchesella</taxon>
    </lineage>
</organism>
<sequence>MYPMPMKWDRERKQLVVFPWWKFKIWVFVITVKILLIGCGSLIFVSVRQRFNPHPEVTIAHIAFFWGCLCIALADVGTSYLAIFKWPEVLPQTMQNVLSFHAELQRNFPNPFKQVNNARARSAIYGSKTLSFFVKITSTIPILLACIFILINFDPYYFISHYFIGDPIYYDRKIIVLTLMCRLIMAALDAAEGIRVIMMVWTIYYAMIWIIITDLKVLIQSLIANYLRSLSLRRLELIMLLVNQLRLIIICNFSVFTAQLCAILISTGFSSCVVAIWLAIKGVTRFPFYILLIFFGFFSAMQLFFAILFNTVVSIHGNSEVLILLLRRLTRNLSKNKKFDVKKILALHKQSQAIRPILMKCGKFFGFHRGIHLIYMDLLVQFVANSLILVE</sequence>
<evidence type="ECO:0000313" key="2">
    <source>
        <dbReference type="EMBL" id="CAL8110924.1"/>
    </source>
</evidence>
<feature type="transmembrane region" description="Helical" evidence="1">
    <location>
        <begin position="203"/>
        <end position="227"/>
    </location>
</feature>
<feature type="transmembrane region" description="Helical" evidence="1">
    <location>
        <begin position="286"/>
        <end position="309"/>
    </location>
</feature>
<feature type="transmembrane region" description="Helical" evidence="1">
    <location>
        <begin position="132"/>
        <end position="153"/>
    </location>
</feature>
<keyword evidence="1" id="KW-0472">Membrane</keyword>
<keyword evidence="1" id="KW-0812">Transmembrane</keyword>
<dbReference type="EMBL" id="CAXLJM020000046">
    <property type="protein sequence ID" value="CAL8110924.1"/>
    <property type="molecule type" value="Genomic_DNA"/>
</dbReference>
<reference evidence="2 3" key="1">
    <citation type="submission" date="2024-08" db="EMBL/GenBank/DDBJ databases">
        <authorList>
            <person name="Cucini C."/>
            <person name="Frati F."/>
        </authorList>
    </citation>
    <scope>NUCLEOTIDE SEQUENCE [LARGE SCALE GENOMIC DNA]</scope>
</reference>
<feature type="transmembrane region" description="Helical" evidence="1">
    <location>
        <begin position="25"/>
        <end position="47"/>
    </location>
</feature>
<name>A0ABP1QWQ1_9HEXA</name>
<evidence type="ECO:0000256" key="1">
    <source>
        <dbReference type="SAM" id="Phobius"/>
    </source>
</evidence>
<proteinExistence type="predicted"/>
<keyword evidence="1" id="KW-1133">Transmembrane helix</keyword>
<evidence type="ECO:0000313" key="3">
    <source>
        <dbReference type="Proteomes" id="UP001642540"/>
    </source>
</evidence>